<proteinExistence type="predicted"/>
<feature type="region of interest" description="Disordered" evidence="1">
    <location>
        <begin position="97"/>
        <end position="136"/>
    </location>
</feature>
<accession>F0RDN7</accession>
<reference evidence="3 4" key="1">
    <citation type="journal article" date="2011" name="Stand. Genomic Sci.">
        <title>Complete genome sequence of Cellulophaga lytica type strain (LIM- 21).</title>
        <authorList>
            <person name="Pati A."/>
            <person name="Abt B."/>
            <person name="Teshima H."/>
            <person name="Nolan M."/>
            <person name="Lapidus A."/>
            <person name="Lucas S."/>
            <person name="Hammon N."/>
            <person name="Deshpande S."/>
            <person name="Cheng J.F."/>
            <person name="Tapia R."/>
            <person name="Han C."/>
            <person name="Goodwin L."/>
            <person name="Pitluck S."/>
            <person name="Liolios K."/>
            <person name="Pagani I."/>
            <person name="Mavromatis K."/>
            <person name="Ovchinikova G."/>
            <person name="Chen A."/>
            <person name="Palaniappan K."/>
            <person name="Land M."/>
            <person name="Hauser L."/>
            <person name="Jeffries C.D."/>
            <person name="Detter J.C."/>
            <person name="Brambilla E.M."/>
            <person name="Kannan K.P."/>
            <person name="Rohde M."/>
            <person name="Spring S."/>
            <person name="Goker M."/>
            <person name="Woyke T."/>
            <person name="Bristow J."/>
            <person name="Eisen J.A."/>
            <person name="Markowitz V."/>
            <person name="Hugenholtz P."/>
            <person name="Kyrpides N.C."/>
            <person name="Klenk H.P."/>
            <person name="Ivanova N."/>
        </authorList>
    </citation>
    <scope>NUCLEOTIDE SEQUENCE [LARGE SCALE GENOMIC DNA]</scope>
    <source>
        <strain evidence="4">ATCC 23178 / DSM 7489 / JCM 8516 / NBRC 14961 / NCIMB 1423 / VKM B-1433 / Cy l20</strain>
    </source>
</reference>
<dbReference type="RefSeq" id="WP_013620533.1">
    <property type="nucleotide sequence ID" value="NC_015167.1"/>
</dbReference>
<dbReference type="Gene3D" id="1.25.40.20">
    <property type="entry name" value="Ankyrin repeat-containing domain"/>
    <property type="match status" value="1"/>
</dbReference>
<dbReference type="eggNOG" id="ENOG502Z837">
    <property type="taxonomic scope" value="Bacteria"/>
</dbReference>
<dbReference type="STRING" id="867900.Celly_0954"/>
<evidence type="ECO:0000256" key="2">
    <source>
        <dbReference type="SAM" id="SignalP"/>
    </source>
</evidence>
<feature type="compositionally biased region" description="Low complexity" evidence="1">
    <location>
        <begin position="97"/>
        <end position="109"/>
    </location>
</feature>
<evidence type="ECO:0000256" key="1">
    <source>
        <dbReference type="SAM" id="MobiDB-lite"/>
    </source>
</evidence>
<dbReference type="Proteomes" id="UP000007487">
    <property type="component" value="Chromosome"/>
</dbReference>
<dbReference type="EMBL" id="CP002534">
    <property type="protein sequence ID" value="ADY28785.1"/>
    <property type="molecule type" value="Genomic_DNA"/>
</dbReference>
<evidence type="ECO:0008006" key="5">
    <source>
        <dbReference type="Google" id="ProtNLM"/>
    </source>
</evidence>
<evidence type="ECO:0000313" key="4">
    <source>
        <dbReference type="Proteomes" id="UP000007487"/>
    </source>
</evidence>
<dbReference type="KEGG" id="cly:Celly_0954"/>
<feature type="chain" id="PRO_5003255848" description="Ankyrin" evidence="2">
    <location>
        <begin position="23"/>
        <end position="914"/>
    </location>
</feature>
<dbReference type="OrthoDB" id="5464673at2"/>
<name>F0RDN7_CELLC</name>
<keyword evidence="4" id="KW-1185">Reference proteome</keyword>
<organism evidence="3 4">
    <name type="scientific">Cellulophaga lytica (strain ATCC 23178 / DSM 7489 / JCM 8516 / NBRC 14961 / NCIMB 1423 / VKM B-1433 / Cy l20)</name>
    <dbReference type="NCBI Taxonomy" id="867900"/>
    <lineage>
        <taxon>Bacteria</taxon>
        <taxon>Pseudomonadati</taxon>
        <taxon>Bacteroidota</taxon>
        <taxon>Flavobacteriia</taxon>
        <taxon>Flavobacteriales</taxon>
        <taxon>Flavobacteriaceae</taxon>
        <taxon>Cellulophaga</taxon>
    </lineage>
</organism>
<dbReference type="SUPFAM" id="SSF48403">
    <property type="entry name" value="Ankyrin repeat"/>
    <property type="match status" value="1"/>
</dbReference>
<sequence length="914" mass="104237">MKYINILFLLILQLITVNKTNAQCPEAQSYVSKIEQADSWTPTERVSSGDKIQAWTQLGTWYNYRCECENGGNLSDTDLQRLVDHLNMIKGQISSKYSSYGSVPSTSISDCKKKTKNGSNASSKLNNNSNSKSSTQIEMENRLVNYNKAMNLKTQGENIARAYAQQVKSYGQLNSTSTPEVLLENFNSNMQAIADLEAQNKADNLSQLSNTLSSSLNDLSTGNYEGAMFSALSLLDQGEAKREARRKAEATKRRLAYQVQQKMTAFYTKAVELNDEAINQYYEKAAYAYSKEEEAYMLAYIDNLECHKKNMENNFSYNNTSWLKNNCSVPVKKNYTVNNLVAKDIQYINAAKRKYALYKKTGEQVFQKGAMRFAGLAATENPKADYYYTMGHYAGINNPLVAYSSFLTAKSKNSNYFSGEKASEFAMVKLSLESSFKKAIEENDQEVVSNIVGAGLHQTVKIDNSLPIIYAIKIDKADVVFAFLNTDLVGKPQTVINKKVQSALYMAALLDAPNTIQKFADLGFSVDFSIAGKTPLDAAAESLSVNSFNKISELLGGQTKYNIENSDVIKLQHLLRSADVNDTIKVIDIFNSLNKPTPKYKSLELLLYAKKREGFFMVFEANKKFYADWVKENRAKIFKQFSEEVLYKYNKHVHRYLSLDLLPLADGVNLYGDDLATFFEVWLNHSWNYMSMPKKESSKSALGYDLIVNSSLKNKQVELLGIQLGTQYAEIMGITGSYKDDWNKSIMFEFITSNPETYQLNLLNFSIYYRQDSKMVRVLLDNYNNETLRSGNFLRNVIWNGPMLNPNSTANNKQQAELIKSGYEILEMLLFDFGYHKDAFKTLAQMRFETGMYPQANEYLKKLLDRLIESDQADPNWNDWWDSYSLKKNKKNIKKRDDRKYWEAVIEGNFEERY</sequence>
<dbReference type="InterPro" id="IPR036770">
    <property type="entry name" value="Ankyrin_rpt-contain_sf"/>
</dbReference>
<dbReference type="AlphaFoldDB" id="F0RDN7"/>
<feature type="compositionally biased region" description="Low complexity" evidence="1">
    <location>
        <begin position="117"/>
        <end position="134"/>
    </location>
</feature>
<gene>
    <name evidence="3" type="ordered locus">Celly_0954</name>
</gene>
<evidence type="ECO:0000313" key="3">
    <source>
        <dbReference type="EMBL" id="ADY28785.1"/>
    </source>
</evidence>
<dbReference type="HOGENOM" id="CLU_321808_0_0_10"/>
<keyword evidence="2" id="KW-0732">Signal</keyword>
<feature type="signal peptide" evidence="2">
    <location>
        <begin position="1"/>
        <end position="22"/>
    </location>
</feature>
<protein>
    <recommendedName>
        <fullName evidence="5">Ankyrin</fullName>
    </recommendedName>
</protein>